<dbReference type="AlphaFoldDB" id="A0A1W1XXT7"/>
<dbReference type="InterPro" id="IPR051910">
    <property type="entry name" value="ComF/GntX_DNA_util-trans"/>
</dbReference>
<dbReference type="PANTHER" id="PTHR47505:SF1">
    <property type="entry name" value="DNA UTILIZATION PROTEIN YHGH"/>
    <property type="match status" value="1"/>
</dbReference>
<dbReference type="Gene3D" id="3.40.50.2020">
    <property type="match status" value="1"/>
</dbReference>
<dbReference type="InterPro" id="IPR029057">
    <property type="entry name" value="PRTase-like"/>
</dbReference>
<dbReference type="EMBL" id="FWXH01000029">
    <property type="protein sequence ID" value="SMC28743.1"/>
    <property type="molecule type" value="Genomic_DNA"/>
</dbReference>
<dbReference type="SUPFAM" id="SSF53271">
    <property type="entry name" value="PRTase-like"/>
    <property type="match status" value="1"/>
</dbReference>
<dbReference type="STRING" id="1121291.SAMN02745134_03643"/>
<gene>
    <name evidence="2" type="ORF">SAMN02745134_03643</name>
</gene>
<name>A0A1W1XXT7_9CLOT</name>
<dbReference type="RefSeq" id="WP_242950594.1">
    <property type="nucleotide sequence ID" value="NZ_FWXH01000029.1"/>
</dbReference>
<sequence length="214" mass="24558">MCDAIISIVYTYEYKCELCKEYLEEGDICEECRSKIKLCKFPIVLNKNNYSVRCYSTSYYSGDIAKLILNFKYKSNFRCGDILAKFMIELIEREKIQFDAITFVPMTKSALSKRGYNQSKILAKIIAKRFRLPVVDCIDKVKETKDQIGLDSEERWSNVSKSFRLKNSKKIIGQSILLVDDVFTTGATTYFCAGEMIEKGAKDVIVLTVAKSRI</sequence>
<evidence type="ECO:0000313" key="2">
    <source>
        <dbReference type="EMBL" id="SMC28743.1"/>
    </source>
</evidence>
<evidence type="ECO:0000256" key="1">
    <source>
        <dbReference type="ARBA" id="ARBA00008007"/>
    </source>
</evidence>
<organism evidence="2 3">
    <name type="scientific">Clostridium acidisoli DSM 12555</name>
    <dbReference type="NCBI Taxonomy" id="1121291"/>
    <lineage>
        <taxon>Bacteria</taxon>
        <taxon>Bacillati</taxon>
        <taxon>Bacillota</taxon>
        <taxon>Clostridia</taxon>
        <taxon>Eubacteriales</taxon>
        <taxon>Clostridiaceae</taxon>
        <taxon>Clostridium</taxon>
    </lineage>
</organism>
<dbReference type="Proteomes" id="UP000192468">
    <property type="component" value="Unassembled WGS sequence"/>
</dbReference>
<keyword evidence="3" id="KW-1185">Reference proteome</keyword>
<accession>A0A1W1XXT7</accession>
<dbReference type="InterPro" id="IPR000836">
    <property type="entry name" value="PRTase_dom"/>
</dbReference>
<dbReference type="PANTHER" id="PTHR47505">
    <property type="entry name" value="DNA UTILIZATION PROTEIN YHGH"/>
    <property type="match status" value="1"/>
</dbReference>
<reference evidence="2 3" key="1">
    <citation type="submission" date="2017-04" db="EMBL/GenBank/DDBJ databases">
        <authorList>
            <person name="Afonso C.L."/>
            <person name="Miller P.J."/>
            <person name="Scott M.A."/>
            <person name="Spackman E."/>
            <person name="Goraichik I."/>
            <person name="Dimitrov K.M."/>
            <person name="Suarez D.L."/>
            <person name="Swayne D.E."/>
        </authorList>
    </citation>
    <scope>NUCLEOTIDE SEQUENCE [LARGE SCALE GENOMIC DNA]</scope>
    <source>
        <strain evidence="2 3">DSM 12555</strain>
    </source>
</reference>
<evidence type="ECO:0000313" key="3">
    <source>
        <dbReference type="Proteomes" id="UP000192468"/>
    </source>
</evidence>
<proteinExistence type="inferred from homology"/>
<dbReference type="CDD" id="cd06223">
    <property type="entry name" value="PRTases_typeI"/>
    <property type="match status" value="1"/>
</dbReference>
<protein>
    <submittedName>
        <fullName evidence="2">Competence protein ComFC</fullName>
    </submittedName>
</protein>
<comment type="similarity">
    <text evidence="1">Belongs to the ComF/GntX family.</text>
</comment>